<proteinExistence type="predicted"/>
<dbReference type="InterPro" id="IPR025944">
    <property type="entry name" value="Sigma_54_int_dom_CS"/>
</dbReference>
<evidence type="ECO:0000256" key="1">
    <source>
        <dbReference type="ARBA" id="ARBA00022741"/>
    </source>
</evidence>
<dbReference type="SUPFAM" id="SSF52172">
    <property type="entry name" value="CheY-like"/>
    <property type="match status" value="1"/>
</dbReference>
<dbReference type="PROSITE" id="PS00688">
    <property type="entry name" value="SIGMA54_INTERACT_3"/>
    <property type="match status" value="1"/>
</dbReference>
<gene>
    <name evidence="9" type="ORF">P9H32_06305</name>
</gene>
<keyword evidence="2" id="KW-0067">ATP-binding</keyword>
<dbReference type="InterPro" id="IPR001789">
    <property type="entry name" value="Sig_transdc_resp-reg_receiver"/>
</dbReference>
<protein>
    <submittedName>
        <fullName evidence="9">Sigma-54 dependent transcriptional regulator</fullName>
    </submittedName>
</protein>
<dbReference type="InterPro" id="IPR011006">
    <property type="entry name" value="CheY-like_superfamily"/>
</dbReference>
<dbReference type="InterPro" id="IPR002197">
    <property type="entry name" value="HTH_Fis"/>
</dbReference>
<keyword evidence="3" id="KW-0805">Transcription regulation</keyword>
<reference evidence="9 10" key="1">
    <citation type="journal article" date="2024" name="Appl. Environ. Microbiol.">
        <title>Pontiella agarivorans sp. nov., a novel marine anaerobic bacterium capable of degrading macroalgal polysaccharides and fixing nitrogen.</title>
        <authorList>
            <person name="Liu N."/>
            <person name="Kivenson V."/>
            <person name="Peng X."/>
            <person name="Cui Z."/>
            <person name="Lankiewicz T.S."/>
            <person name="Gosselin K.M."/>
            <person name="English C.J."/>
            <person name="Blair E.M."/>
            <person name="O'Malley M.A."/>
            <person name="Valentine D.L."/>
        </authorList>
    </citation>
    <scope>NUCLEOTIDE SEQUENCE [LARGE SCALE GENOMIC DNA]</scope>
    <source>
        <strain evidence="9 10">NLcol2</strain>
    </source>
</reference>
<dbReference type="SMART" id="SM00382">
    <property type="entry name" value="AAA"/>
    <property type="match status" value="1"/>
</dbReference>
<dbReference type="CDD" id="cd00009">
    <property type="entry name" value="AAA"/>
    <property type="match status" value="1"/>
</dbReference>
<dbReference type="InterPro" id="IPR009057">
    <property type="entry name" value="Homeodomain-like_sf"/>
</dbReference>
<dbReference type="PROSITE" id="PS00675">
    <property type="entry name" value="SIGMA54_INTERACT_1"/>
    <property type="match status" value="1"/>
</dbReference>
<dbReference type="PROSITE" id="PS50110">
    <property type="entry name" value="RESPONSE_REGULATORY"/>
    <property type="match status" value="1"/>
</dbReference>
<evidence type="ECO:0000259" key="7">
    <source>
        <dbReference type="PROSITE" id="PS50045"/>
    </source>
</evidence>
<keyword evidence="1" id="KW-0547">Nucleotide-binding</keyword>
<keyword evidence="6" id="KW-0597">Phosphoprotein</keyword>
<evidence type="ECO:0000313" key="10">
    <source>
        <dbReference type="Proteomes" id="UP001290861"/>
    </source>
</evidence>
<evidence type="ECO:0000256" key="3">
    <source>
        <dbReference type="ARBA" id="ARBA00023015"/>
    </source>
</evidence>
<keyword evidence="10" id="KW-1185">Reference proteome</keyword>
<dbReference type="InterPro" id="IPR025943">
    <property type="entry name" value="Sigma_54_int_dom_ATP-bd_2"/>
</dbReference>
<dbReference type="Pfam" id="PF25601">
    <property type="entry name" value="AAA_lid_14"/>
    <property type="match status" value="1"/>
</dbReference>
<dbReference type="InterPro" id="IPR003593">
    <property type="entry name" value="AAA+_ATPase"/>
</dbReference>
<feature type="domain" description="Response regulatory" evidence="8">
    <location>
        <begin position="9"/>
        <end position="123"/>
    </location>
</feature>
<keyword evidence="4" id="KW-0238">DNA-binding</keyword>
<dbReference type="PROSITE" id="PS00676">
    <property type="entry name" value="SIGMA54_INTERACT_2"/>
    <property type="match status" value="1"/>
</dbReference>
<keyword evidence="5" id="KW-0804">Transcription</keyword>
<dbReference type="Pfam" id="PF00158">
    <property type="entry name" value="Sigma54_activat"/>
    <property type="match status" value="1"/>
</dbReference>
<dbReference type="Gene3D" id="3.40.50.2300">
    <property type="match status" value="1"/>
</dbReference>
<dbReference type="InterPro" id="IPR002078">
    <property type="entry name" value="Sigma_54_int"/>
</dbReference>
<evidence type="ECO:0000259" key="8">
    <source>
        <dbReference type="PROSITE" id="PS50110"/>
    </source>
</evidence>
<accession>A0ABU5MVJ5</accession>
<dbReference type="Proteomes" id="UP001290861">
    <property type="component" value="Unassembled WGS sequence"/>
</dbReference>
<dbReference type="Pfam" id="PF02954">
    <property type="entry name" value="HTH_8"/>
    <property type="match status" value="1"/>
</dbReference>
<comment type="caution">
    <text evidence="9">The sequence shown here is derived from an EMBL/GenBank/DDBJ whole genome shotgun (WGS) entry which is preliminary data.</text>
</comment>
<dbReference type="PRINTS" id="PR01590">
    <property type="entry name" value="HTHFIS"/>
</dbReference>
<dbReference type="RefSeq" id="WP_322608036.1">
    <property type="nucleotide sequence ID" value="NZ_JARVCO010000007.1"/>
</dbReference>
<evidence type="ECO:0000256" key="6">
    <source>
        <dbReference type="PROSITE-ProRule" id="PRU00169"/>
    </source>
</evidence>
<evidence type="ECO:0000256" key="4">
    <source>
        <dbReference type="ARBA" id="ARBA00023125"/>
    </source>
</evidence>
<dbReference type="SMART" id="SM00448">
    <property type="entry name" value="REC"/>
    <property type="match status" value="1"/>
</dbReference>
<dbReference type="SUPFAM" id="SSF46689">
    <property type="entry name" value="Homeodomain-like"/>
    <property type="match status" value="1"/>
</dbReference>
<dbReference type="PROSITE" id="PS50045">
    <property type="entry name" value="SIGMA54_INTERACT_4"/>
    <property type="match status" value="1"/>
</dbReference>
<evidence type="ECO:0000256" key="5">
    <source>
        <dbReference type="ARBA" id="ARBA00023163"/>
    </source>
</evidence>
<sequence>MAKTNKSEHILVVDDSPDTLEVIHRNLSAAGYNVQTVPGVAEAVRALNAVPADLVITDLRMPKASGLDLIRHVRENYADAEVVMVTGYASVPGAVEAMQTGAHSYLAKPFTDAELLESVEQAIARLRLRRTVESETAPSPAQWGILGESKKMKAVYRSIEKAADSSATVLILGESGTGKELVARAMHYGSNRAAAPFIPVNCGGIPDGLLESELFGARKGAYTGSVESRTGFFQAAEGGSIFLDEIAELTMPMQAALLRVLQDKVVYRVGDREPRKVDVRVIAATNKTLETLVEQGDFREDLFYRINVIPVEIPPLRERGGDIPLLIRHFAARFAKEQNRPVPKFDDRVLDQFEAYAWPGNVRELENVVQRLVLMAEGDTITAPQLPELMRFSASQGGAPRSLAEVEAEHIQAVLASTGGNKTRAAAILGIDRKTLQNKLKA</sequence>
<dbReference type="InterPro" id="IPR027417">
    <property type="entry name" value="P-loop_NTPase"/>
</dbReference>
<dbReference type="Gene3D" id="1.10.8.60">
    <property type="match status" value="1"/>
</dbReference>
<dbReference type="Pfam" id="PF00072">
    <property type="entry name" value="Response_reg"/>
    <property type="match status" value="1"/>
</dbReference>
<dbReference type="SUPFAM" id="SSF52540">
    <property type="entry name" value="P-loop containing nucleoside triphosphate hydrolases"/>
    <property type="match status" value="1"/>
</dbReference>
<feature type="domain" description="Sigma-54 factor interaction" evidence="7">
    <location>
        <begin position="145"/>
        <end position="374"/>
    </location>
</feature>
<dbReference type="InterPro" id="IPR058031">
    <property type="entry name" value="AAA_lid_NorR"/>
</dbReference>
<dbReference type="PANTHER" id="PTHR32071">
    <property type="entry name" value="TRANSCRIPTIONAL REGULATORY PROTEIN"/>
    <property type="match status" value="1"/>
</dbReference>
<dbReference type="Gene3D" id="1.10.10.60">
    <property type="entry name" value="Homeodomain-like"/>
    <property type="match status" value="1"/>
</dbReference>
<evidence type="ECO:0000313" key="9">
    <source>
        <dbReference type="EMBL" id="MDZ8118238.1"/>
    </source>
</evidence>
<organism evidence="9 10">
    <name type="scientific">Pontiella agarivorans</name>
    <dbReference type="NCBI Taxonomy" id="3038953"/>
    <lineage>
        <taxon>Bacteria</taxon>
        <taxon>Pseudomonadati</taxon>
        <taxon>Kiritimatiellota</taxon>
        <taxon>Kiritimatiellia</taxon>
        <taxon>Kiritimatiellales</taxon>
        <taxon>Pontiellaceae</taxon>
        <taxon>Pontiella</taxon>
    </lineage>
</organism>
<dbReference type="PANTHER" id="PTHR32071:SF81">
    <property type="entry name" value="PROPIONATE CATABOLISM OPERON REGULATORY PROTEIN"/>
    <property type="match status" value="1"/>
</dbReference>
<evidence type="ECO:0000256" key="2">
    <source>
        <dbReference type="ARBA" id="ARBA00022840"/>
    </source>
</evidence>
<dbReference type="Gene3D" id="3.40.50.300">
    <property type="entry name" value="P-loop containing nucleotide triphosphate hydrolases"/>
    <property type="match status" value="1"/>
</dbReference>
<name>A0ABU5MVJ5_9BACT</name>
<dbReference type="EMBL" id="JARVCO010000007">
    <property type="protein sequence ID" value="MDZ8118238.1"/>
    <property type="molecule type" value="Genomic_DNA"/>
</dbReference>
<feature type="modified residue" description="4-aspartylphosphate" evidence="6">
    <location>
        <position position="58"/>
    </location>
</feature>
<dbReference type="InterPro" id="IPR025662">
    <property type="entry name" value="Sigma_54_int_dom_ATP-bd_1"/>
</dbReference>